<keyword evidence="1" id="KW-0472">Membrane</keyword>
<feature type="transmembrane region" description="Helical" evidence="1">
    <location>
        <begin position="42"/>
        <end position="63"/>
    </location>
</feature>
<evidence type="ECO:0000256" key="1">
    <source>
        <dbReference type="SAM" id="Phobius"/>
    </source>
</evidence>
<feature type="transmembrane region" description="Helical" evidence="1">
    <location>
        <begin position="241"/>
        <end position="267"/>
    </location>
</feature>
<dbReference type="RefSeq" id="WP_353423906.1">
    <property type="nucleotide sequence ID" value="NZ_CP117826.1"/>
</dbReference>
<feature type="transmembrane region" description="Helical" evidence="1">
    <location>
        <begin position="12"/>
        <end position="30"/>
    </location>
</feature>
<keyword evidence="1" id="KW-0812">Transmembrane</keyword>
<evidence type="ECO:0000313" key="2">
    <source>
        <dbReference type="EMBL" id="XCC63185.1"/>
    </source>
</evidence>
<feature type="transmembrane region" description="Helical" evidence="1">
    <location>
        <begin position="155"/>
        <end position="178"/>
    </location>
</feature>
<sequence length="533" mass="59426">MNTTNQNNISTLKLLLAGVVPALLFCILFYDNLFHLKPFGLNVPLSLAAFYLLMAAAFGKKFFRLLVRAPFHSVYAVLLSITFVLFNDPVLLSINACLIILLVGEQIMLGTGQALYAPYSVHMVGDSLSCWFSLSFGGIGGAFRQYRNENGSRFSGILIGITIAVPILFAVIPLLLSGDAVFAHFFTAAFGSLEWGDIIGRVLIALALFVLFSGLFWSLANRAPRKPPVSAAPAAKKERTIPFSASLIILFALSAVLAVFCAIQFFYLFSSRVPAGVTYAEYARSGFWQLLGAAVIVMLTVLLLLRFGCPCTPAAFQLRRILAAFLLGCTLILLLSSFSRMTLYEQAFGFSQLRLFTQFFMTALFAFLIIVILRLWLPRIDLKKCAFFCFMTCYLILAFWNIDAFIARENIKNQGKKADISYLTTLSADALPYYIGLLDESDFTITIIPEDEFQYDTAAYQYLGNDRILLYQDDETLRQAWHLRRMMRSLESSAGDWRYFNVGREAAQEALAANPQLIENIDKIKEALTAGLS</sequence>
<dbReference type="AlphaFoldDB" id="A0AAU8AAW1"/>
<feature type="transmembrane region" description="Helical" evidence="1">
    <location>
        <begin position="123"/>
        <end position="143"/>
    </location>
</feature>
<feature type="transmembrane region" description="Helical" evidence="1">
    <location>
        <begin position="355"/>
        <end position="373"/>
    </location>
</feature>
<feature type="transmembrane region" description="Helical" evidence="1">
    <location>
        <begin position="198"/>
        <end position="220"/>
    </location>
</feature>
<dbReference type="EMBL" id="CP117826">
    <property type="protein sequence ID" value="XCC63185.1"/>
    <property type="molecule type" value="Genomic_DNA"/>
</dbReference>
<accession>A0AAU8AAW1</accession>
<reference evidence="2" key="1">
    <citation type="submission" date="2023-02" db="EMBL/GenBank/DDBJ databases">
        <title>Gut commensal Christensenella minuta modulates host metabolism via a new class of secondary bile acids.</title>
        <authorList>
            <person name="Liu C."/>
        </authorList>
    </citation>
    <scope>NUCLEOTIDE SEQUENCE</scope>
    <source>
        <strain evidence="2">CA70</strain>
    </source>
</reference>
<proteinExistence type="predicted"/>
<gene>
    <name evidence="2" type="ORF">PUP29_04525</name>
</gene>
<dbReference type="Pfam" id="PF13687">
    <property type="entry name" value="DUF4153"/>
    <property type="match status" value="1"/>
</dbReference>
<feature type="transmembrane region" description="Helical" evidence="1">
    <location>
        <begin position="287"/>
        <end position="309"/>
    </location>
</feature>
<feature type="transmembrane region" description="Helical" evidence="1">
    <location>
        <begin position="321"/>
        <end position="343"/>
    </location>
</feature>
<feature type="transmembrane region" description="Helical" evidence="1">
    <location>
        <begin position="75"/>
        <end position="103"/>
    </location>
</feature>
<keyword evidence="1" id="KW-1133">Transmembrane helix</keyword>
<feature type="transmembrane region" description="Helical" evidence="1">
    <location>
        <begin position="385"/>
        <end position="402"/>
    </location>
</feature>
<organism evidence="2">
    <name type="scientific">Christensenella massiliensis</name>
    <dbReference type="NCBI Taxonomy" id="1805714"/>
    <lineage>
        <taxon>Bacteria</taxon>
        <taxon>Bacillati</taxon>
        <taxon>Bacillota</taxon>
        <taxon>Clostridia</taxon>
        <taxon>Christensenellales</taxon>
        <taxon>Christensenellaceae</taxon>
        <taxon>Christensenella</taxon>
    </lineage>
</organism>
<dbReference type="InterPro" id="IPR025291">
    <property type="entry name" value="DUF4153"/>
</dbReference>
<name>A0AAU8AAW1_9FIRM</name>
<protein>
    <submittedName>
        <fullName evidence="2">DUF4173 domain-containing protein</fullName>
    </submittedName>
</protein>